<dbReference type="Pfam" id="PF13843">
    <property type="entry name" value="DDE_Tnp_1_7"/>
    <property type="match status" value="1"/>
</dbReference>
<dbReference type="PANTHER" id="PTHR46599">
    <property type="entry name" value="PIGGYBAC TRANSPOSABLE ELEMENT-DERIVED PROTEIN 4"/>
    <property type="match status" value="1"/>
</dbReference>
<evidence type="ECO:0000256" key="1">
    <source>
        <dbReference type="SAM" id="MobiDB-lite"/>
    </source>
</evidence>
<dbReference type="InterPro" id="IPR029526">
    <property type="entry name" value="PGBD"/>
</dbReference>
<name>A0A1B0AGU8_GLOPL</name>
<organism evidence="3 4">
    <name type="scientific">Glossina pallidipes</name>
    <name type="common">Tsetse fly</name>
    <dbReference type="NCBI Taxonomy" id="7398"/>
    <lineage>
        <taxon>Eukaryota</taxon>
        <taxon>Metazoa</taxon>
        <taxon>Ecdysozoa</taxon>
        <taxon>Arthropoda</taxon>
        <taxon>Hexapoda</taxon>
        <taxon>Insecta</taxon>
        <taxon>Pterygota</taxon>
        <taxon>Neoptera</taxon>
        <taxon>Endopterygota</taxon>
        <taxon>Diptera</taxon>
        <taxon>Brachycera</taxon>
        <taxon>Muscomorpha</taxon>
        <taxon>Hippoboscoidea</taxon>
        <taxon>Glossinidae</taxon>
        <taxon>Glossina</taxon>
    </lineage>
</organism>
<dbReference type="Proteomes" id="UP000092445">
    <property type="component" value="Unassembled WGS sequence"/>
</dbReference>
<dbReference type="VEuPathDB" id="VectorBase:GPAI045271"/>
<feature type="region of interest" description="Disordered" evidence="1">
    <location>
        <begin position="1"/>
        <end position="29"/>
    </location>
</feature>
<sequence length="254" mass="29502">MGDEFLSETYENSLSNIAENESDSEDTDIQPIRKRANSLCLLSSSSNEEEVEVEESDKDWSDFDLERCNEQFEKASELKIFPNNPQSIADVTSIFVGEDLIEKIVYETNRYHNANSLKYKKYEHGCQWVDVTVSGMKKVFGLILLLGLSVKLASTLLLHKVRVCGTIRSNQGVPNVLRNIKLRHGETRYKRRREIMIQVWDSKKKRNIQMISTIHNADMIDSNKIDRNTQLFFKKPHCIIDYNQYMNGVHLRHI</sequence>
<reference evidence="3" key="2">
    <citation type="submission" date="2020-05" db="UniProtKB">
        <authorList>
            <consortium name="EnsemblMetazoa"/>
        </authorList>
    </citation>
    <scope>IDENTIFICATION</scope>
    <source>
        <strain evidence="3">IAEA</strain>
    </source>
</reference>
<keyword evidence="4" id="KW-1185">Reference proteome</keyword>
<protein>
    <submittedName>
        <fullName evidence="3">DDE_Tnp_1_7 domain-containing protein</fullName>
    </submittedName>
</protein>
<evidence type="ECO:0000259" key="2">
    <source>
        <dbReference type="Pfam" id="PF13843"/>
    </source>
</evidence>
<feature type="compositionally biased region" description="Polar residues" evidence="1">
    <location>
        <begin position="9"/>
        <end position="19"/>
    </location>
</feature>
<feature type="domain" description="PiggyBac transposable element-derived protein" evidence="2">
    <location>
        <begin position="149"/>
        <end position="251"/>
    </location>
</feature>
<dbReference type="AlphaFoldDB" id="A0A1B0AGU8"/>
<dbReference type="EnsemblMetazoa" id="GPAI045271-RA">
    <property type="protein sequence ID" value="GPAI045271-PA"/>
    <property type="gene ID" value="GPAI045271"/>
</dbReference>
<reference evidence="4" key="1">
    <citation type="submission" date="2014-03" db="EMBL/GenBank/DDBJ databases">
        <authorList>
            <person name="Aksoy S."/>
            <person name="Warren W."/>
            <person name="Wilson R.K."/>
        </authorList>
    </citation>
    <scope>NUCLEOTIDE SEQUENCE [LARGE SCALE GENOMIC DNA]</scope>
    <source>
        <strain evidence="4">IAEA</strain>
    </source>
</reference>
<evidence type="ECO:0000313" key="3">
    <source>
        <dbReference type="EnsemblMetazoa" id="GPAI045271-PA"/>
    </source>
</evidence>
<evidence type="ECO:0000313" key="4">
    <source>
        <dbReference type="Proteomes" id="UP000092445"/>
    </source>
</evidence>
<proteinExistence type="predicted"/>
<dbReference type="PANTHER" id="PTHR46599:SF3">
    <property type="entry name" value="PIGGYBAC TRANSPOSABLE ELEMENT-DERIVED PROTEIN 4"/>
    <property type="match status" value="1"/>
</dbReference>
<accession>A0A1B0AGU8</accession>